<gene>
    <name evidence="2" type="ORF">CINCED_3A001704</name>
</gene>
<evidence type="ECO:0000313" key="2">
    <source>
        <dbReference type="EMBL" id="VVC30475.1"/>
    </source>
</evidence>
<keyword evidence="3" id="KW-1185">Reference proteome</keyword>
<reference evidence="2 3" key="1">
    <citation type="submission" date="2019-08" db="EMBL/GenBank/DDBJ databases">
        <authorList>
            <person name="Alioto T."/>
            <person name="Alioto T."/>
            <person name="Gomez Garrido J."/>
        </authorList>
    </citation>
    <scope>NUCLEOTIDE SEQUENCE [LARGE SCALE GENOMIC DNA]</scope>
</reference>
<dbReference type="PROSITE" id="PS50878">
    <property type="entry name" value="RT_POL"/>
    <property type="match status" value="1"/>
</dbReference>
<organism evidence="2 3">
    <name type="scientific">Cinara cedri</name>
    <dbReference type="NCBI Taxonomy" id="506608"/>
    <lineage>
        <taxon>Eukaryota</taxon>
        <taxon>Metazoa</taxon>
        <taxon>Ecdysozoa</taxon>
        <taxon>Arthropoda</taxon>
        <taxon>Hexapoda</taxon>
        <taxon>Insecta</taxon>
        <taxon>Pterygota</taxon>
        <taxon>Neoptera</taxon>
        <taxon>Paraneoptera</taxon>
        <taxon>Hemiptera</taxon>
        <taxon>Sternorrhyncha</taxon>
        <taxon>Aphidomorpha</taxon>
        <taxon>Aphidoidea</taxon>
        <taxon>Aphididae</taxon>
        <taxon>Lachninae</taxon>
        <taxon>Cinara</taxon>
    </lineage>
</organism>
<evidence type="ECO:0000259" key="1">
    <source>
        <dbReference type="PROSITE" id="PS50878"/>
    </source>
</evidence>
<keyword evidence="2" id="KW-0255">Endonuclease</keyword>
<dbReference type="Pfam" id="PF00078">
    <property type="entry name" value="RVT_1"/>
    <property type="match status" value="1"/>
</dbReference>
<dbReference type="SUPFAM" id="SSF56219">
    <property type="entry name" value="DNase I-like"/>
    <property type="match status" value="1"/>
</dbReference>
<accession>A0A5E4MG24</accession>
<dbReference type="InterPro" id="IPR036691">
    <property type="entry name" value="Endo/exonu/phosph_ase_sf"/>
</dbReference>
<dbReference type="CDD" id="cd01650">
    <property type="entry name" value="RT_nLTR_like"/>
    <property type="match status" value="1"/>
</dbReference>
<sequence length="711" mass="83585">MGDLNAKIGKERVYQNVAGMHSLHEHSNDNGSRLANFASGKGLIIKSTMLPRKDIYKYTWVSPDGRHKNQIDHVLINNRFRNSITNVRTLRGADADSDHLLVGIWIRVKFKKRYRHNLNTIDRYDIEKLEEVNIQKDYGRKIGETLKVQQITNTDDVNDVWIKIRNTVQLTAKTIIGIKEKRKKPWFNQICEDAVQRRKIAREECLKDTNNEERTADFSRRRKEAHNIIRGEKRKYIQNIMKDAEQDFRLNRTRDMYKRINGIKGDFKKKERFLKDDDGMLITTEKEIAEQWRKYFDGLLNYRIKEKADQIIGHYQGGFRTDRSTTDQIFIIRQLYQKSWEFDKEVHTLFVDFKKAYDSIHRESLLNIMKEFHFPQKLVNLVSISVMETLIRIQIGNLVTEPTTVNSGLRQGDSLSPILFNVVLEKVIREMKIGSNEGIRLQDTSIGLLAYADDIVLMEESQDRLKILFSRLHKAASKVGLCVNEEKTEYMFLSRRGLPFWQSIKIDQYEFKRVEQFKYLGSILSEKNNVAIEVAARIQAGNKCYYGLTKVLSSRVVSRRMKEQLYTSLIRPVVVYGSETWPLRKMDEHRFMVFERKVLRKIYGPVKDEITGEWRRRKNLELETLYSSSDILEVIRGRRLRWAGHAWRSQNPLLHAVIEQNPVGKRPLGRPKMRWEDNIKKDVEHLGGCANWRNLALDREGWKLGCETGWS</sequence>
<dbReference type="Proteomes" id="UP000325440">
    <property type="component" value="Unassembled WGS sequence"/>
</dbReference>
<dbReference type="AlphaFoldDB" id="A0A5E4MG24"/>
<dbReference type="GO" id="GO:0004527">
    <property type="term" value="F:exonuclease activity"/>
    <property type="evidence" value="ECO:0007669"/>
    <property type="project" value="UniProtKB-KW"/>
</dbReference>
<dbReference type="InterPro" id="IPR043502">
    <property type="entry name" value="DNA/RNA_pol_sf"/>
</dbReference>
<dbReference type="SUPFAM" id="SSF56672">
    <property type="entry name" value="DNA/RNA polymerases"/>
    <property type="match status" value="1"/>
</dbReference>
<keyword evidence="2" id="KW-0269">Exonuclease</keyword>
<dbReference type="PANTHER" id="PTHR47027">
    <property type="entry name" value="REVERSE TRANSCRIPTASE DOMAIN-CONTAINING PROTEIN"/>
    <property type="match status" value="1"/>
</dbReference>
<dbReference type="Gene3D" id="3.30.70.270">
    <property type="match status" value="1"/>
</dbReference>
<keyword evidence="2" id="KW-0695">RNA-directed DNA polymerase</keyword>
<keyword evidence="2" id="KW-0548">Nucleotidyltransferase</keyword>
<dbReference type="OrthoDB" id="6617084at2759"/>
<dbReference type="InterPro" id="IPR043128">
    <property type="entry name" value="Rev_trsase/Diguanyl_cyclase"/>
</dbReference>
<dbReference type="Gene3D" id="3.60.10.10">
    <property type="entry name" value="Endonuclease/exonuclease/phosphatase"/>
    <property type="match status" value="1"/>
</dbReference>
<evidence type="ECO:0000313" key="3">
    <source>
        <dbReference type="Proteomes" id="UP000325440"/>
    </source>
</evidence>
<proteinExistence type="predicted"/>
<dbReference type="InterPro" id="IPR000477">
    <property type="entry name" value="RT_dom"/>
</dbReference>
<dbReference type="PANTHER" id="PTHR47027:SF20">
    <property type="entry name" value="REVERSE TRANSCRIPTASE-LIKE PROTEIN WITH RNA-DIRECTED DNA POLYMERASE DOMAIN"/>
    <property type="match status" value="1"/>
</dbReference>
<dbReference type="GO" id="GO:0003964">
    <property type="term" value="F:RNA-directed DNA polymerase activity"/>
    <property type="evidence" value="ECO:0007669"/>
    <property type="project" value="UniProtKB-KW"/>
</dbReference>
<keyword evidence="2" id="KW-0540">Nuclease</keyword>
<dbReference type="GO" id="GO:0004519">
    <property type="term" value="F:endonuclease activity"/>
    <property type="evidence" value="ECO:0007669"/>
    <property type="project" value="UniProtKB-KW"/>
</dbReference>
<protein>
    <submittedName>
        <fullName evidence="2">Endonuclease/exonuclease/phosphatase,Reverse transcriptase domain</fullName>
    </submittedName>
</protein>
<name>A0A5E4MG24_9HEMI</name>
<keyword evidence="2" id="KW-0378">Hydrolase</keyword>
<keyword evidence="2" id="KW-0808">Transferase</keyword>
<feature type="domain" description="Reverse transcriptase" evidence="1">
    <location>
        <begin position="237"/>
        <end position="524"/>
    </location>
</feature>
<dbReference type="EMBL" id="CABPRJ010000519">
    <property type="protein sequence ID" value="VVC30475.1"/>
    <property type="molecule type" value="Genomic_DNA"/>
</dbReference>